<dbReference type="InterPro" id="IPR025196">
    <property type="entry name" value="DUF4126"/>
</dbReference>
<dbReference type="RefSeq" id="WP_231966641.1">
    <property type="nucleotide sequence ID" value="NZ_LT629690.1"/>
</dbReference>
<sequence length="223" mass="23478">MTLACSPAEKYTEPAASEAIVSFTPGNLAALIIAASFSAGLNTYATLLTLGLAAHTRWVQLPPGLEVVGNWWVIGVCSVLFLAEFIADKVPTLDVAWNALHTVVRIPVAALLAYRATEHLTPPMQIAAIAAGAAIAALAHTSKTALRVAVTPSPEPFSNIALSSTEDVAAVGLTWLATSHPWLSASIVLVLLGIALFAIRWVIRLFRRAFRSGVAALPQPPMP</sequence>
<dbReference type="Proteomes" id="UP000182427">
    <property type="component" value="Chromosome I"/>
</dbReference>
<evidence type="ECO:0000256" key="1">
    <source>
        <dbReference type="SAM" id="Phobius"/>
    </source>
</evidence>
<feature type="transmembrane region" description="Helical" evidence="1">
    <location>
        <begin position="65"/>
        <end position="83"/>
    </location>
</feature>
<protein>
    <recommendedName>
        <fullName evidence="2">DUF4126 domain-containing protein</fullName>
    </recommendedName>
</protein>
<accession>A0A1G7R317</accession>
<dbReference type="AlphaFoldDB" id="A0A1G7R317"/>
<keyword evidence="1" id="KW-1133">Transmembrane helix</keyword>
<feature type="transmembrane region" description="Helical" evidence="1">
    <location>
        <begin position="182"/>
        <end position="203"/>
    </location>
</feature>
<name>A0A1G7R317_9BACT</name>
<gene>
    <name evidence="3" type="ORF">SAMN05444167_4105</name>
</gene>
<reference evidence="3 4" key="1">
    <citation type="submission" date="2016-10" db="EMBL/GenBank/DDBJ databases">
        <authorList>
            <person name="de Groot N.N."/>
        </authorList>
    </citation>
    <scope>NUCLEOTIDE SEQUENCE [LARGE SCALE GENOMIC DNA]</scope>
    <source>
        <strain evidence="3 4">GAS232</strain>
    </source>
</reference>
<dbReference type="EMBL" id="LT629690">
    <property type="protein sequence ID" value="SDG05153.1"/>
    <property type="molecule type" value="Genomic_DNA"/>
</dbReference>
<evidence type="ECO:0000259" key="2">
    <source>
        <dbReference type="Pfam" id="PF13548"/>
    </source>
</evidence>
<keyword evidence="1" id="KW-0812">Transmembrane</keyword>
<feature type="transmembrane region" description="Helical" evidence="1">
    <location>
        <begin position="28"/>
        <end position="53"/>
    </location>
</feature>
<evidence type="ECO:0000313" key="4">
    <source>
        <dbReference type="Proteomes" id="UP000182427"/>
    </source>
</evidence>
<proteinExistence type="predicted"/>
<evidence type="ECO:0000313" key="3">
    <source>
        <dbReference type="EMBL" id="SDG05153.1"/>
    </source>
</evidence>
<keyword evidence="4" id="KW-1185">Reference proteome</keyword>
<feature type="domain" description="DUF4126" evidence="2">
    <location>
        <begin position="30"/>
        <end position="200"/>
    </location>
</feature>
<keyword evidence="1" id="KW-0472">Membrane</keyword>
<dbReference type="Pfam" id="PF13548">
    <property type="entry name" value="DUF4126"/>
    <property type="match status" value="1"/>
</dbReference>
<organism evidence="3 4">
    <name type="scientific">Terriglobus roseus</name>
    <dbReference type="NCBI Taxonomy" id="392734"/>
    <lineage>
        <taxon>Bacteria</taxon>
        <taxon>Pseudomonadati</taxon>
        <taxon>Acidobacteriota</taxon>
        <taxon>Terriglobia</taxon>
        <taxon>Terriglobales</taxon>
        <taxon>Acidobacteriaceae</taxon>
        <taxon>Terriglobus</taxon>
    </lineage>
</organism>